<proteinExistence type="predicted"/>
<dbReference type="RefSeq" id="WP_013398870.1">
    <property type="nucleotide sequence ID" value="NC_014643.1"/>
</dbReference>
<organism evidence="1 2">
    <name type="scientific">Rothia dentocariosa (strain ATCC 17931 / CDC X599 / XDIA)</name>
    <dbReference type="NCBI Taxonomy" id="762948"/>
    <lineage>
        <taxon>Bacteria</taxon>
        <taxon>Bacillati</taxon>
        <taxon>Actinomycetota</taxon>
        <taxon>Actinomycetes</taxon>
        <taxon>Micrococcales</taxon>
        <taxon>Micrococcaceae</taxon>
        <taxon>Rothia</taxon>
    </lineage>
</organism>
<accession>E3H173</accession>
<dbReference type="KEGG" id="rdn:HMPREF0733_11704"/>
<sequence>MPNRPEAAYPANTMTGHAAFVYWFIRYLNTTYEQHRGSKAFRYSGDGITNL</sequence>
<protein>
    <submittedName>
        <fullName evidence="1">Uncharacterized protein</fullName>
    </submittedName>
</protein>
<dbReference type="AlphaFoldDB" id="E3H173"/>
<dbReference type="Proteomes" id="UP000000387">
    <property type="component" value="Chromosome"/>
</dbReference>
<evidence type="ECO:0000313" key="1">
    <source>
        <dbReference type="EMBL" id="ADP41161.1"/>
    </source>
</evidence>
<dbReference type="GeneID" id="42530144"/>
<reference evidence="2" key="1">
    <citation type="submission" date="2010-10" db="EMBL/GenBank/DDBJ databases">
        <title>The complete genome of Rothia dentocariosa ATCC 17931.</title>
        <authorList>
            <person name="Muzny D."/>
            <person name="Qin X."/>
            <person name="Buhay C."/>
            <person name="Dugan-Rocha S."/>
            <person name="Ding Y."/>
            <person name="Chen G."/>
            <person name="Hawes A."/>
            <person name="Holder M."/>
            <person name="Jhangiani S."/>
            <person name="Johnson A."/>
            <person name="Khan Z."/>
            <person name="Li Z."/>
            <person name="Liu W."/>
            <person name="Liu X."/>
            <person name="Perez L."/>
            <person name="Shen H."/>
            <person name="Wang Q."/>
            <person name="Watt J."/>
            <person name="Xi L."/>
            <person name="Xin Y."/>
            <person name="Zhou J."/>
            <person name="Deng J."/>
            <person name="Jiang H."/>
            <person name="Liu Y."/>
            <person name="Qu J."/>
            <person name="Song X.-Z."/>
            <person name="Zhang L."/>
            <person name="Villasana D."/>
            <person name="Johnson A."/>
            <person name="Liu J."/>
            <person name="Liyanage D."/>
            <person name="Lorensuhewa L."/>
            <person name="Robinson T."/>
            <person name="Song A."/>
            <person name="Song B.-B."/>
            <person name="Dinh H."/>
            <person name="Thornton R."/>
            <person name="Coyle M."/>
            <person name="Francisco L."/>
            <person name="Jackson L."/>
            <person name="Javaid M."/>
            <person name="Korchina V."/>
            <person name="Kovar C."/>
            <person name="Mata R."/>
            <person name="Mathew T."/>
            <person name="Ngo R."/>
            <person name="Nguyen L."/>
            <person name="Nguyen N."/>
            <person name="Okwuonu G."/>
            <person name="Ongeri F."/>
            <person name="Pham C."/>
            <person name="Simmons D."/>
            <person name="Wilczek-Boney K."/>
            <person name="Hale W."/>
            <person name="Jakkamsetti A."/>
            <person name="Pham P."/>
            <person name="Ruth R."/>
            <person name="San Lucas F."/>
            <person name="Warren J."/>
            <person name="Zhang J."/>
            <person name="Zhao Z."/>
            <person name="Zhou C."/>
            <person name="Zhu D."/>
            <person name="Lee S."/>
            <person name="Bess C."/>
            <person name="Blankenburg K."/>
            <person name="Forbes L."/>
            <person name="Fu Q."/>
            <person name="Gubbala S."/>
            <person name="Hirani K."/>
            <person name="Jayaseelan J.C."/>
            <person name="Lara F."/>
            <person name="Munidasa M."/>
            <person name="Palculict T."/>
            <person name="Patil S."/>
            <person name="Pu L.-L."/>
            <person name="Saada N."/>
            <person name="Tang L."/>
            <person name="Weissenberger G."/>
            <person name="Zhu Y."/>
            <person name="Hemphill L."/>
            <person name="Shang Y."/>
            <person name="Youmans B."/>
            <person name="Ayvaz T."/>
            <person name="Ross M."/>
            <person name="Santibanez J."/>
            <person name="Aqrawi P."/>
            <person name="Gross S."/>
            <person name="Joshi V."/>
            <person name="Fowler G."/>
            <person name="Nazareth L."/>
            <person name="Reid J."/>
            <person name="Worley K."/>
            <person name="Petrosino J."/>
            <person name="Highlander S."/>
            <person name="Gibbs R."/>
        </authorList>
    </citation>
    <scope>NUCLEOTIDE SEQUENCE [LARGE SCALE GENOMIC DNA]</scope>
    <source>
        <strain evidence="2">ATCC 17931 / CDC X599 / XDIA</strain>
    </source>
</reference>
<name>E3H173_ROTDC</name>
<dbReference type="HOGENOM" id="CLU_3103411_0_0_11"/>
<dbReference type="EMBL" id="CP002280">
    <property type="protein sequence ID" value="ADP41161.1"/>
    <property type="molecule type" value="Genomic_DNA"/>
</dbReference>
<evidence type="ECO:0000313" key="2">
    <source>
        <dbReference type="Proteomes" id="UP000000387"/>
    </source>
</evidence>
<gene>
    <name evidence="1" type="ordered locus">HMPREF0733_11704</name>
</gene>